<evidence type="ECO:0000313" key="2">
    <source>
        <dbReference type="EnsemblPlants" id="AET7Gv21345800.3"/>
    </source>
</evidence>
<dbReference type="Gramene" id="AET7Gv21345800.3">
    <property type="protein sequence ID" value="AET7Gv21345800.3"/>
    <property type="gene ID" value="AET7Gv21345800"/>
</dbReference>
<keyword evidence="3" id="KW-1185">Reference proteome</keyword>
<protein>
    <recommendedName>
        <fullName evidence="4">Gibberellin regulated protein</fullName>
    </recommendedName>
</protein>
<dbReference type="PANTHER" id="PTHR23201:SF80">
    <property type="entry name" value="OS06G0729400 PROTEIN"/>
    <property type="match status" value="1"/>
</dbReference>
<name>A0A453TDD2_AEGTS</name>
<evidence type="ECO:0000256" key="1">
    <source>
        <dbReference type="ARBA" id="ARBA00010582"/>
    </source>
</evidence>
<dbReference type="Pfam" id="PF02704">
    <property type="entry name" value="GASA"/>
    <property type="match status" value="1"/>
</dbReference>
<evidence type="ECO:0000313" key="3">
    <source>
        <dbReference type="Proteomes" id="UP000015105"/>
    </source>
</evidence>
<dbReference type="PANTHER" id="PTHR23201">
    <property type="entry name" value="EXTENSIN, PROLINE-RICH PROTEIN"/>
    <property type="match status" value="1"/>
</dbReference>
<reference evidence="2" key="5">
    <citation type="journal article" date="2021" name="G3 (Bethesda)">
        <title>Aegilops tauschii genome assembly Aet v5.0 features greater sequence contiguity and improved annotation.</title>
        <authorList>
            <person name="Wang L."/>
            <person name="Zhu T."/>
            <person name="Rodriguez J.C."/>
            <person name="Deal K.R."/>
            <person name="Dubcovsky J."/>
            <person name="McGuire P.E."/>
            <person name="Lux T."/>
            <person name="Spannagl M."/>
            <person name="Mayer K.F.X."/>
            <person name="Baldrich P."/>
            <person name="Meyers B.C."/>
            <person name="Huo N."/>
            <person name="Gu Y.Q."/>
            <person name="Zhou H."/>
            <person name="Devos K.M."/>
            <person name="Bennetzen J.L."/>
            <person name="Unver T."/>
            <person name="Budak H."/>
            <person name="Gulick P.J."/>
            <person name="Galiba G."/>
            <person name="Kalapos B."/>
            <person name="Nelson D.R."/>
            <person name="Li P."/>
            <person name="You F.M."/>
            <person name="Luo M.C."/>
            <person name="Dvorak J."/>
        </authorList>
    </citation>
    <scope>NUCLEOTIDE SEQUENCE [LARGE SCALE GENOMIC DNA]</scope>
    <source>
        <strain evidence="2">cv. AL8/78</strain>
    </source>
</reference>
<comment type="similarity">
    <text evidence="1">Belongs to the GASA family.</text>
</comment>
<evidence type="ECO:0008006" key="4">
    <source>
        <dbReference type="Google" id="ProtNLM"/>
    </source>
</evidence>
<proteinExistence type="inferred from homology"/>
<dbReference type="InterPro" id="IPR003854">
    <property type="entry name" value="GASA"/>
</dbReference>
<accession>A0A453TDD2</accession>
<reference evidence="2" key="3">
    <citation type="journal article" date="2017" name="Nature">
        <title>Genome sequence of the progenitor of the wheat D genome Aegilops tauschii.</title>
        <authorList>
            <person name="Luo M.C."/>
            <person name="Gu Y.Q."/>
            <person name="Puiu D."/>
            <person name="Wang H."/>
            <person name="Twardziok S.O."/>
            <person name="Deal K.R."/>
            <person name="Huo N."/>
            <person name="Zhu T."/>
            <person name="Wang L."/>
            <person name="Wang Y."/>
            <person name="McGuire P.E."/>
            <person name="Liu S."/>
            <person name="Long H."/>
            <person name="Ramasamy R.K."/>
            <person name="Rodriguez J.C."/>
            <person name="Van S.L."/>
            <person name="Yuan L."/>
            <person name="Wang Z."/>
            <person name="Xia Z."/>
            <person name="Xiao L."/>
            <person name="Anderson O.D."/>
            <person name="Ouyang S."/>
            <person name="Liang Y."/>
            <person name="Zimin A.V."/>
            <person name="Pertea G."/>
            <person name="Qi P."/>
            <person name="Bennetzen J.L."/>
            <person name="Dai X."/>
            <person name="Dawson M.W."/>
            <person name="Muller H.G."/>
            <person name="Kugler K."/>
            <person name="Rivarola-Duarte L."/>
            <person name="Spannagl M."/>
            <person name="Mayer K.F.X."/>
            <person name="Lu F.H."/>
            <person name="Bevan M.W."/>
            <person name="Leroy P."/>
            <person name="Li P."/>
            <person name="You F.M."/>
            <person name="Sun Q."/>
            <person name="Liu Z."/>
            <person name="Lyons E."/>
            <person name="Wicker T."/>
            <person name="Salzberg S.L."/>
            <person name="Devos K.M."/>
            <person name="Dvorak J."/>
        </authorList>
    </citation>
    <scope>NUCLEOTIDE SEQUENCE [LARGE SCALE GENOMIC DNA]</scope>
    <source>
        <strain evidence="2">cv. AL8/78</strain>
    </source>
</reference>
<organism evidence="2 3">
    <name type="scientific">Aegilops tauschii subsp. strangulata</name>
    <name type="common">Goatgrass</name>
    <dbReference type="NCBI Taxonomy" id="200361"/>
    <lineage>
        <taxon>Eukaryota</taxon>
        <taxon>Viridiplantae</taxon>
        <taxon>Streptophyta</taxon>
        <taxon>Embryophyta</taxon>
        <taxon>Tracheophyta</taxon>
        <taxon>Spermatophyta</taxon>
        <taxon>Magnoliopsida</taxon>
        <taxon>Liliopsida</taxon>
        <taxon>Poales</taxon>
        <taxon>Poaceae</taxon>
        <taxon>BOP clade</taxon>
        <taxon>Pooideae</taxon>
        <taxon>Triticodae</taxon>
        <taxon>Triticeae</taxon>
        <taxon>Triticinae</taxon>
        <taxon>Aegilops</taxon>
    </lineage>
</organism>
<sequence length="123" mass="13640">TAQSNTHANAMHTLFALGSQHFFLLQVTTTTAHGSMRASSRSLLQQQPPPRLGTLYQTSWADCPKVCLGRCANNWKNEMCNDKCNVCCQRCNCVPPGTGQDTRHICPCYDQMTNPHNGKLKCP</sequence>
<reference evidence="3" key="1">
    <citation type="journal article" date="2014" name="Science">
        <title>Ancient hybridizations among the ancestral genomes of bread wheat.</title>
        <authorList>
            <consortium name="International Wheat Genome Sequencing Consortium,"/>
            <person name="Marcussen T."/>
            <person name="Sandve S.R."/>
            <person name="Heier L."/>
            <person name="Spannagl M."/>
            <person name="Pfeifer M."/>
            <person name="Jakobsen K.S."/>
            <person name="Wulff B.B."/>
            <person name="Steuernagel B."/>
            <person name="Mayer K.F."/>
            <person name="Olsen O.A."/>
        </authorList>
    </citation>
    <scope>NUCLEOTIDE SEQUENCE [LARGE SCALE GENOMIC DNA]</scope>
    <source>
        <strain evidence="3">cv. AL8/78</strain>
    </source>
</reference>
<dbReference type="EnsemblPlants" id="AET7Gv21345800.3">
    <property type="protein sequence ID" value="AET7Gv21345800.3"/>
    <property type="gene ID" value="AET7Gv21345800"/>
</dbReference>
<reference evidence="3" key="2">
    <citation type="journal article" date="2017" name="Nat. Plants">
        <title>The Aegilops tauschii genome reveals multiple impacts of transposons.</title>
        <authorList>
            <person name="Zhao G."/>
            <person name="Zou C."/>
            <person name="Li K."/>
            <person name="Wang K."/>
            <person name="Li T."/>
            <person name="Gao L."/>
            <person name="Zhang X."/>
            <person name="Wang H."/>
            <person name="Yang Z."/>
            <person name="Liu X."/>
            <person name="Jiang W."/>
            <person name="Mao L."/>
            <person name="Kong X."/>
            <person name="Jiao Y."/>
            <person name="Jia J."/>
        </authorList>
    </citation>
    <scope>NUCLEOTIDE SEQUENCE [LARGE SCALE GENOMIC DNA]</scope>
    <source>
        <strain evidence="3">cv. AL8/78</strain>
    </source>
</reference>
<dbReference type="Proteomes" id="UP000015105">
    <property type="component" value="Chromosome 7D"/>
</dbReference>
<dbReference type="AlphaFoldDB" id="A0A453TDD2"/>
<reference evidence="2" key="4">
    <citation type="submission" date="2019-03" db="UniProtKB">
        <authorList>
            <consortium name="EnsemblPlants"/>
        </authorList>
    </citation>
    <scope>IDENTIFICATION</scope>
</reference>